<dbReference type="OrthoDB" id="515108at2"/>
<dbReference type="AlphaFoldDB" id="K9VQ71"/>
<proteinExistence type="predicted"/>
<name>K9VQ71_9CYAN</name>
<dbReference type="EMBL" id="CP003614">
    <property type="protein sequence ID" value="AFZ09642.1"/>
    <property type="molecule type" value="Genomic_DNA"/>
</dbReference>
<accession>K9VQ71</accession>
<dbReference type="SUPFAM" id="SSF47598">
    <property type="entry name" value="Ribbon-helix-helix"/>
    <property type="match status" value="1"/>
</dbReference>
<gene>
    <name evidence="1" type="ORF">Osc7112_5406</name>
</gene>
<dbReference type="RefSeq" id="WP_015178850.1">
    <property type="nucleotide sequence ID" value="NC_019729.1"/>
</dbReference>
<organism evidence="1 2">
    <name type="scientific">Phormidium nigroviride PCC 7112</name>
    <dbReference type="NCBI Taxonomy" id="179408"/>
    <lineage>
        <taxon>Bacteria</taxon>
        <taxon>Bacillati</taxon>
        <taxon>Cyanobacteriota</taxon>
        <taxon>Cyanophyceae</taxon>
        <taxon>Oscillatoriophycideae</taxon>
        <taxon>Oscillatoriales</taxon>
        <taxon>Oscillatoriaceae</taxon>
        <taxon>Phormidium</taxon>
    </lineage>
</organism>
<dbReference type="InterPro" id="IPR010985">
    <property type="entry name" value="Ribbon_hlx_hlx"/>
</dbReference>
<evidence type="ECO:0000313" key="2">
    <source>
        <dbReference type="Proteomes" id="UP000010478"/>
    </source>
</evidence>
<evidence type="ECO:0000313" key="1">
    <source>
        <dbReference type="EMBL" id="AFZ09642.1"/>
    </source>
</evidence>
<dbReference type="HOGENOM" id="CLU_144805_3_0_3"/>
<sequence>MTLNLPLPDSIQKFINEQVAIKGYNNAAEYILHLIRQEQARAARVESLLLAGLDSGNSIEITDDWWEQKRAHLVQKLDRQQR</sequence>
<dbReference type="eggNOG" id="COG3609">
    <property type="taxonomic scope" value="Bacteria"/>
</dbReference>
<keyword evidence="2" id="KW-1185">Reference proteome</keyword>
<dbReference type="KEGG" id="oni:Osc7112_5406"/>
<reference evidence="1 2" key="1">
    <citation type="submission" date="2012-05" db="EMBL/GenBank/DDBJ databases">
        <title>Finished chromosome of genome of Oscillatoria sp. PCC 7112.</title>
        <authorList>
            <consortium name="US DOE Joint Genome Institute"/>
            <person name="Gugger M."/>
            <person name="Coursin T."/>
            <person name="Rippka R."/>
            <person name="Tandeau De Marsac N."/>
            <person name="Huntemann M."/>
            <person name="Wei C.-L."/>
            <person name="Han J."/>
            <person name="Detter J.C."/>
            <person name="Han C."/>
            <person name="Tapia R."/>
            <person name="Davenport K."/>
            <person name="Daligault H."/>
            <person name="Erkkila T."/>
            <person name="Gu W."/>
            <person name="Munk A.C.C."/>
            <person name="Teshima H."/>
            <person name="Xu Y."/>
            <person name="Chain P."/>
            <person name="Chen A."/>
            <person name="Krypides N."/>
            <person name="Mavromatis K."/>
            <person name="Markowitz V."/>
            <person name="Szeto E."/>
            <person name="Ivanova N."/>
            <person name="Mikhailova N."/>
            <person name="Ovchinnikova G."/>
            <person name="Pagani I."/>
            <person name="Pati A."/>
            <person name="Goodwin L."/>
            <person name="Peters L."/>
            <person name="Pitluck S."/>
            <person name="Woyke T."/>
            <person name="Kerfeld C."/>
        </authorList>
    </citation>
    <scope>NUCLEOTIDE SEQUENCE [LARGE SCALE GENOMIC DNA]</scope>
    <source>
        <strain evidence="1 2">PCC 7112</strain>
    </source>
</reference>
<dbReference type="STRING" id="179408.Osc7112_5406"/>
<dbReference type="InterPro" id="IPR038296">
    <property type="entry name" value="ParD_sf"/>
</dbReference>
<dbReference type="Gene3D" id="6.10.10.120">
    <property type="entry name" value="Antitoxin ParD1-like"/>
    <property type="match status" value="1"/>
</dbReference>
<dbReference type="GO" id="GO:0006355">
    <property type="term" value="P:regulation of DNA-templated transcription"/>
    <property type="evidence" value="ECO:0007669"/>
    <property type="project" value="InterPro"/>
</dbReference>
<protein>
    <submittedName>
        <fullName evidence="1">Putative transcriptional regulator, CopG/Arc/MetJ family</fullName>
    </submittedName>
</protein>
<dbReference type="Proteomes" id="UP000010478">
    <property type="component" value="Chromosome"/>
</dbReference>